<sequence>MIESAVLFLHSTSDAPNGLPLHRACSRRTVREGFHPDISLCDVVNSIIEFLSVKGLTGNGTTFRVQPITTTEDKQMQDLPVMTGPQALKNKVRRYITVRDCKECGSRERYIAGSFSNSNIACVVCEPPTEHRTSLCNIKSATNKHNAAAKKQWNSRFCIPVVYGGMNTK</sequence>
<dbReference type="EMBL" id="PP179311">
    <property type="protein sequence ID" value="XAI69521.1"/>
    <property type="molecule type" value="Genomic_DNA"/>
</dbReference>
<accession>A0AAU6VYK8</accession>
<name>A0AAU6VYK8_9VIRU</name>
<organism evidence="1">
    <name type="scientific">Pseudomonas phage Pyxpy02</name>
    <dbReference type="NCBI Taxonomy" id="3138547"/>
    <lineage>
        <taxon>Viruses</taxon>
    </lineage>
</organism>
<reference evidence="1" key="1">
    <citation type="journal article" date="2024" name="J. Gen. Virol.">
        <title>Novel phages of Pseudomonas syringae unveil numerous potential auxiliary metabolic genes.</title>
        <authorList>
            <person name="Feltin C."/>
            <person name="Garneau J.R."/>
            <person name="Morris C.E."/>
            <person name="Berard A."/>
            <person name="Torres-Barcelo C."/>
        </authorList>
    </citation>
    <scope>NUCLEOTIDE SEQUENCE</scope>
</reference>
<evidence type="ECO:0000313" key="1">
    <source>
        <dbReference type="EMBL" id="XAI69521.1"/>
    </source>
</evidence>
<proteinExistence type="predicted"/>
<protein>
    <submittedName>
        <fullName evidence="1">Uncharacterized protein</fullName>
    </submittedName>
</protein>
<gene>
    <name evidence="1" type="ORF">Pyxpy02_00038</name>
</gene>